<comment type="caution">
    <text evidence="1">The sequence shown here is derived from an EMBL/GenBank/DDBJ whole genome shotgun (WGS) entry which is preliminary data.</text>
</comment>
<gene>
    <name evidence="1" type="ORF">N44_03638</name>
</gene>
<dbReference type="EMBL" id="BBPA01000062">
    <property type="protein sequence ID" value="GAL94783.1"/>
    <property type="molecule type" value="Genomic_DNA"/>
</dbReference>
<accession>A0A0A1VZ49</accession>
<protein>
    <submittedName>
        <fullName evidence="1">Uncharacterized protein</fullName>
    </submittedName>
</protein>
<sequence>MAQILGNLSPDSVNRFLWRENYTLKDLFDEVAPQIELEGGTISTEKLVIDKPYSHPAKAELIDYFYWW</sequence>
<dbReference type="Proteomes" id="UP000030321">
    <property type="component" value="Unassembled WGS sequence"/>
</dbReference>
<proteinExistence type="predicted"/>
<organism evidence="1 2">
    <name type="scientific">Microcystis aeruginosa NIES-44</name>
    <dbReference type="NCBI Taxonomy" id="449439"/>
    <lineage>
        <taxon>Bacteria</taxon>
        <taxon>Bacillati</taxon>
        <taxon>Cyanobacteriota</taxon>
        <taxon>Cyanophyceae</taxon>
        <taxon>Oscillatoriophycideae</taxon>
        <taxon>Chroococcales</taxon>
        <taxon>Microcystaceae</taxon>
        <taxon>Microcystis</taxon>
    </lineage>
</organism>
<dbReference type="AlphaFoldDB" id="A0A0A1VZ49"/>
<name>A0A0A1VZ49_MICAE</name>
<reference evidence="2" key="1">
    <citation type="journal article" date="2015" name="Genome">
        <title>Whole Genome Sequence of the Non-Microcystin-Producing Microcystis aeruginosa Strain NIES-44.</title>
        <authorList>
            <person name="Okano K."/>
            <person name="Miyata N."/>
            <person name="Ozaki Y."/>
        </authorList>
    </citation>
    <scope>NUCLEOTIDE SEQUENCE [LARGE SCALE GENOMIC DNA]</scope>
    <source>
        <strain evidence="2">NIES-44</strain>
    </source>
</reference>
<evidence type="ECO:0000313" key="2">
    <source>
        <dbReference type="Proteomes" id="UP000030321"/>
    </source>
</evidence>
<evidence type="ECO:0000313" key="1">
    <source>
        <dbReference type="EMBL" id="GAL94783.1"/>
    </source>
</evidence>